<dbReference type="Gene3D" id="3.40.525.10">
    <property type="entry name" value="CRAL-TRIO lipid binding domain"/>
    <property type="match status" value="1"/>
</dbReference>
<evidence type="ECO:0000256" key="1">
    <source>
        <dbReference type="SAM" id="MobiDB-lite"/>
    </source>
</evidence>
<dbReference type="EMBL" id="CAICTM010000009">
    <property type="protein sequence ID" value="CAB9496775.1"/>
    <property type="molecule type" value="Genomic_DNA"/>
</dbReference>
<reference evidence="2" key="1">
    <citation type="submission" date="2020-06" db="EMBL/GenBank/DDBJ databases">
        <authorList>
            <consortium name="Plant Systems Biology data submission"/>
        </authorList>
    </citation>
    <scope>NUCLEOTIDE SEQUENCE</scope>
    <source>
        <strain evidence="2">D6</strain>
    </source>
</reference>
<keyword evidence="3" id="KW-1185">Reference proteome</keyword>
<sequence length="328" mass="37835">MDVVREIANMIVAAMVQNIHDQPHAVDQNGGLPLPPANPDLEKLFRLSDEERRWALELKAAVEASDDLENLPDLLYCQFVITNTARGDLESTLEQVQGLQDFRHEYNIEDTFEEAMQILTDFTRANPGCLLSVAYDNSTENFGLVYDRTRFQFRTIRSPAQWRVYLGCPYYLFNMLCPDPYSMRQGIFLIGECDGMERSDTNVEIVRTCWSHLLSHFPVYFRSIKFFHTNVATNIAYSMMKPFLPADVKENVMVGCQFGANISSLYLRPTPQLATERTLRRMEDFLRTRYRNQAAFSLSASPQQHQQQQQHHQPDHPLVMPQPAGNHH</sequence>
<proteinExistence type="predicted"/>
<name>A0A9N8DA66_9STRA</name>
<organism evidence="2 3">
    <name type="scientific">Seminavis robusta</name>
    <dbReference type="NCBI Taxonomy" id="568900"/>
    <lineage>
        <taxon>Eukaryota</taxon>
        <taxon>Sar</taxon>
        <taxon>Stramenopiles</taxon>
        <taxon>Ochrophyta</taxon>
        <taxon>Bacillariophyta</taxon>
        <taxon>Bacillariophyceae</taxon>
        <taxon>Bacillariophycidae</taxon>
        <taxon>Naviculales</taxon>
        <taxon>Naviculaceae</taxon>
        <taxon>Seminavis</taxon>
    </lineage>
</organism>
<evidence type="ECO:0008006" key="4">
    <source>
        <dbReference type="Google" id="ProtNLM"/>
    </source>
</evidence>
<dbReference type="OrthoDB" id="197703at2759"/>
<comment type="caution">
    <text evidence="2">The sequence shown here is derived from an EMBL/GenBank/DDBJ whole genome shotgun (WGS) entry which is preliminary data.</text>
</comment>
<evidence type="ECO:0000313" key="3">
    <source>
        <dbReference type="Proteomes" id="UP001153069"/>
    </source>
</evidence>
<gene>
    <name evidence="2" type="ORF">SEMRO_9_G007410.1</name>
</gene>
<dbReference type="AlphaFoldDB" id="A0A9N8DA66"/>
<accession>A0A9N8DA66</accession>
<dbReference type="InterPro" id="IPR036865">
    <property type="entry name" value="CRAL-TRIO_dom_sf"/>
</dbReference>
<protein>
    <recommendedName>
        <fullName evidence="4">CRAL-TRIO domain-containing protein</fullName>
    </recommendedName>
</protein>
<feature type="region of interest" description="Disordered" evidence="1">
    <location>
        <begin position="297"/>
        <end position="328"/>
    </location>
</feature>
<dbReference type="SUPFAM" id="SSF52087">
    <property type="entry name" value="CRAL/TRIO domain"/>
    <property type="match status" value="1"/>
</dbReference>
<evidence type="ECO:0000313" key="2">
    <source>
        <dbReference type="EMBL" id="CAB9496775.1"/>
    </source>
</evidence>
<dbReference type="Proteomes" id="UP001153069">
    <property type="component" value="Unassembled WGS sequence"/>
</dbReference>